<feature type="region of interest" description="Disordered" evidence="1">
    <location>
        <begin position="141"/>
        <end position="162"/>
    </location>
</feature>
<evidence type="ECO:0000256" key="1">
    <source>
        <dbReference type="SAM" id="MobiDB-lite"/>
    </source>
</evidence>
<dbReference type="AlphaFoldDB" id="A0A1S1V8W1"/>
<feature type="signal peptide" evidence="2">
    <location>
        <begin position="1"/>
        <end position="21"/>
    </location>
</feature>
<proteinExistence type="predicted"/>
<organism evidence="3 4">
    <name type="scientific">Andreesenia angusta</name>
    <dbReference type="NCBI Taxonomy" id="39480"/>
    <lineage>
        <taxon>Bacteria</taxon>
        <taxon>Bacillati</taxon>
        <taxon>Bacillota</taxon>
        <taxon>Tissierellia</taxon>
        <taxon>Tissierellales</taxon>
        <taxon>Gottschalkiaceae</taxon>
        <taxon>Andreesenia</taxon>
    </lineage>
</organism>
<dbReference type="RefSeq" id="WP_071061784.1">
    <property type="nucleotide sequence ID" value="NZ_MKIE01000002.1"/>
</dbReference>
<dbReference type="PROSITE" id="PS51257">
    <property type="entry name" value="PROKAR_LIPOPROTEIN"/>
    <property type="match status" value="1"/>
</dbReference>
<feature type="region of interest" description="Disordered" evidence="1">
    <location>
        <begin position="24"/>
        <end position="74"/>
    </location>
</feature>
<evidence type="ECO:0000313" key="4">
    <source>
        <dbReference type="Proteomes" id="UP000180254"/>
    </source>
</evidence>
<dbReference type="Proteomes" id="UP000180254">
    <property type="component" value="Unassembled WGS sequence"/>
</dbReference>
<comment type="caution">
    <text evidence="3">The sequence shown here is derived from an EMBL/GenBank/DDBJ whole genome shotgun (WGS) entry which is preliminary data.</text>
</comment>
<keyword evidence="2" id="KW-0732">Signal</keyword>
<evidence type="ECO:0000313" key="3">
    <source>
        <dbReference type="EMBL" id="OHW62944.1"/>
    </source>
</evidence>
<evidence type="ECO:0000256" key="2">
    <source>
        <dbReference type="SAM" id="SignalP"/>
    </source>
</evidence>
<feature type="compositionally biased region" description="Basic and acidic residues" evidence="1">
    <location>
        <begin position="25"/>
        <end position="46"/>
    </location>
</feature>
<name>A0A1S1V8W1_9FIRM</name>
<sequence length="162" mass="17666">MKRGKSIVLGLSVSMALLFSACNSEDSKSQDTTVNEKVEDTSKQEDNSSNQESDSSKPTAPEAVSLPEGFPSEEFPLMDGAVITESRLHDDGDMTVAFSTAKSTEEVKSFYRDVMQSASDVSTEDDDYFIKGKKSGWETKIKVSPDQGDASKSNVVMDLEKE</sequence>
<gene>
    <name evidence="3" type="ORF">EUAN_07280</name>
</gene>
<feature type="chain" id="PRO_5039120532" description="Lipoprotein" evidence="2">
    <location>
        <begin position="22"/>
        <end position="162"/>
    </location>
</feature>
<accession>A0A1S1V8W1</accession>
<evidence type="ECO:0008006" key="5">
    <source>
        <dbReference type="Google" id="ProtNLM"/>
    </source>
</evidence>
<dbReference type="EMBL" id="MKIE01000002">
    <property type="protein sequence ID" value="OHW62944.1"/>
    <property type="molecule type" value="Genomic_DNA"/>
</dbReference>
<keyword evidence="4" id="KW-1185">Reference proteome</keyword>
<protein>
    <recommendedName>
        <fullName evidence="5">Lipoprotein</fullName>
    </recommendedName>
</protein>
<reference evidence="3 4" key="1">
    <citation type="submission" date="2016-09" db="EMBL/GenBank/DDBJ databases">
        <title>Genome sequence of Eubacterium angustum.</title>
        <authorList>
            <person name="Poehlein A."/>
            <person name="Daniel R."/>
        </authorList>
    </citation>
    <scope>NUCLEOTIDE SEQUENCE [LARGE SCALE GENOMIC DNA]</scope>
    <source>
        <strain evidence="3 4">DSM 1989</strain>
    </source>
</reference>
<dbReference type="STRING" id="39480.EUAN_07280"/>